<organism evidence="5 6">
    <name type="scientific">Bogoriella caseilytica</name>
    <dbReference type="NCBI Taxonomy" id="56055"/>
    <lineage>
        <taxon>Bacteria</taxon>
        <taxon>Bacillati</taxon>
        <taxon>Actinomycetota</taxon>
        <taxon>Actinomycetes</taxon>
        <taxon>Micrococcales</taxon>
        <taxon>Bogoriellaceae</taxon>
        <taxon>Bogoriella</taxon>
    </lineage>
</organism>
<dbReference type="SUPFAM" id="SSF46785">
    <property type="entry name" value="Winged helix' DNA-binding domain"/>
    <property type="match status" value="1"/>
</dbReference>
<evidence type="ECO:0000259" key="4">
    <source>
        <dbReference type="PROSITE" id="PS50949"/>
    </source>
</evidence>
<dbReference type="Gene3D" id="1.10.10.10">
    <property type="entry name" value="Winged helix-like DNA-binding domain superfamily/Winged helix DNA-binding domain"/>
    <property type="match status" value="1"/>
</dbReference>
<evidence type="ECO:0000256" key="3">
    <source>
        <dbReference type="ARBA" id="ARBA00023163"/>
    </source>
</evidence>
<reference evidence="5 6" key="1">
    <citation type="submission" date="2018-11" db="EMBL/GenBank/DDBJ databases">
        <title>Sequencing the genomes of 1000 actinobacteria strains.</title>
        <authorList>
            <person name="Klenk H.-P."/>
        </authorList>
    </citation>
    <scope>NUCLEOTIDE SEQUENCE [LARGE SCALE GENOMIC DNA]</scope>
    <source>
        <strain evidence="5 6">DSM 11294</strain>
    </source>
</reference>
<evidence type="ECO:0000256" key="2">
    <source>
        <dbReference type="ARBA" id="ARBA00023125"/>
    </source>
</evidence>
<dbReference type="OrthoDB" id="3567645at2"/>
<evidence type="ECO:0000313" key="5">
    <source>
        <dbReference type="EMBL" id="ROR72946.1"/>
    </source>
</evidence>
<dbReference type="PANTHER" id="PTHR43537">
    <property type="entry name" value="TRANSCRIPTIONAL REGULATOR, GNTR FAMILY"/>
    <property type="match status" value="1"/>
</dbReference>
<dbReference type="InterPro" id="IPR000524">
    <property type="entry name" value="Tscrpt_reg_HTH_GntR"/>
</dbReference>
<keyword evidence="2 5" id="KW-0238">DNA-binding</keyword>
<protein>
    <submittedName>
        <fullName evidence="5">DNA-binding FadR family transcriptional regulator</fullName>
    </submittedName>
</protein>
<name>A0A3N2BCH0_9MICO</name>
<dbReference type="GO" id="GO:0003700">
    <property type="term" value="F:DNA-binding transcription factor activity"/>
    <property type="evidence" value="ECO:0007669"/>
    <property type="project" value="InterPro"/>
</dbReference>
<dbReference type="PANTHER" id="PTHR43537:SF5">
    <property type="entry name" value="UXU OPERON TRANSCRIPTIONAL REGULATOR"/>
    <property type="match status" value="1"/>
</dbReference>
<dbReference type="PRINTS" id="PR00035">
    <property type="entry name" value="HTHGNTR"/>
</dbReference>
<evidence type="ECO:0000313" key="6">
    <source>
        <dbReference type="Proteomes" id="UP000280668"/>
    </source>
</evidence>
<dbReference type="EMBL" id="RKHK01000001">
    <property type="protein sequence ID" value="ROR72946.1"/>
    <property type="molecule type" value="Genomic_DNA"/>
</dbReference>
<accession>A0A3N2BCH0</accession>
<dbReference type="PROSITE" id="PS50949">
    <property type="entry name" value="HTH_GNTR"/>
    <property type="match status" value="1"/>
</dbReference>
<dbReference type="SMART" id="SM00345">
    <property type="entry name" value="HTH_GNTR"/>
    <property type="match status" value="1"/>
</dbReference>
<dbReference type="AlphaFoldDB" id="A0A3N2BCH0"/>
<dbReference type="Pfam" id="PF00392">
    <property type="entry name" value="GntR"/>
    <property type="match status" value="1"/>
</dbReference>
<keyword evidence="3" id="KW-0804">Transcription</keyword>
<dbReference type="Gene3D" id="1.20.120.530">
    <property type="entry name" value="GntR ligand-binding domain-like"/>
    <property type="match status" value="1"/>
</dbReference>
<comment type="caution">
    <text evidence="5">The sequence shown here is derived from an EMBL/GenBank/DDBJ whole genome shotgun (WGS) entry which is preliminary data.</text>
</comment>
<keyword evidence="1" id="KW-0805">Transcription regulation</keyword>
<dbReference type="CDD" id="cd07377">
    <property type="entry name" value="WHTH_GntR"/>
    <property type="match status" value="1"/>
</dbReference>
<feature type="domain" description="HTH gntR-type" evidence="4">
    <location>
        <begin position="3"/>
        <end position="73"/>
    </location>
</feature>
<dbReference type="GO" id="GO:0003677">
    <property type="term" value="F:DNA binding"/>
    <property type="evidence" value="ECO:0007669"/>
    <property type="project" value="UniProtKB-KW"/>
</dbReference>
<gene>
    <name evidence="5" type="ORF">EDD31_1310</name>
</gene>
<dbReference type="InterPro" id="IPR036390">
    <property type="entry name" value="WH_DNA-bd_sf"/>
</dbReference>
<sequence>MSESAYRRIIRHLEGEVEAGRLRPGDRLPGERRLMQTYEVSRSTVREALRVLDATGVIETRHGDPRGAVIRPFAAESLERPLRRFTEQPGVERLELLQFRLVLEGQVALLATARGDQQDLSRIARAAEGLGELARLDGGDGPEDAAAAPIDLAAEFGRRLRDFHAAVRRASGNHLLRISGEAADGALTDIARRRLSDEPDDLARRQRLARSAADAATLAAVIAAGDPAAARRTATENIYRYYRDRLTESERTALEPLVG</sequence>
<dbReference type="Pfam" id="PF07729">
    <property type="entry name" value="FCD"/>
    <property type="match status" value="1"/>
</dbReference>
<dbReference type="SUPFAM" id="SSF48008">
    <property type="entry name" value="GntR ligand-binding domain-like"/>
    <property type="match status" value="1"/>
</dbReference>
<dbReference type="InterPro" id="IPR011711">
    <property type="entry name" value="GntR_C"/>
</dbReference>
<dbReference type="Proteomes" id="UP000280668">
    <property type="component" value="Unassembled WGS sequence"/>
</dbReference>
<keyword evidence="6" id="KW-1185">Reference proteome</keyword>
<dbReference type="InterPro" id="IPR036388">
    <property type="entry name" value="WH-like_DNA-bd_sf"/>
</dbReference>
<dbReference type="InterPro" id="IPR008920">
    <property type="entry name" value="TF_FadR/GntR_C"/>
</dbReference>
<evidence type="ECO:0000256" key="1">
    <source>
        <dbReference type="ARBA" id="ARBA00023015"/>
    </source>
</evidence>
<dbReference type="SMART" id="SM00895">
    <property type="entry name" value="FCD"/>
    <property type="match status" value="1"/>
</dbReference>
<proteinExistence type="predicted"/>
<dbReference type="RefSeq" id="WP_123303439.1">
    <property type="nucleotide sequence ID" value="NZ_RKHK01000001.1"/>
</dbReference>